<dbReference type="InterPro" id="IPR015424">
    <property type="entry name" value="PyrdxlP-dep_Trfase"/>
</dbReference>
<dbReference type="PANTHER" id="PTHR11986:SF79">
    <property type="entry name" value="ACETYLORNITHINE AMINOTRANSFERASE, MITOCHONDRIAL"/>
    <property type="match status" value="1"/>
</dbReference>
<comment type="caution">
    <text evidence="5">The sequence shown here is derived from an EMBL/GenBank/DDBJ whole genome shotgun (WGS) entry which is preliminary data.</text>
</comment>
<dbReference type="PROSITE" id="PS00600">
    <property type="entry name" value="AA_TRANSFER_CLASS_3"/>
    <property type="match status" value="1"/>
</dbReference>
<keyword evidence="4" id="KW-0663">Pyridoxal phosphate</keyword>
<keyword evidence="3 5" id="KW-0808">Transferase</keyword>
<dbReference type="EC" id="2.6.1.82" evidence="5"/>
<evidence type="ECO:0000256" key="4">
    <source>
        <dbReference type="ARBA" id="ARBA00022898"/>
    </source>
</evidence>
<dbReference type="GO" id="GO:0042802">
    <property type="term" value="F:identical protein binding"/>
    <property type="evidence" value="ECO:0007669"/>
    <property type="project" value="TreeGrafter"/>
</dbReference>
<dbReference type="PIRSF" id="PIRSF000521">
    <property type="entry name" value="Transaminase_4ab_Lys_Orn"/>
    <property type="match status" value="1"/>
</dbReference>
<dbReference type="InterPro" id="IPR015422">
    <property type="entry name" value="PyrdxlP-dep_Trfase_small"/>
</dbReference>
<dbReference type="FunFam" id="3.40.640.10:FF:000004">
    <property type="entry name" value="Acetylornithine aminotransferase"/>
    <property type="match status" value="1"/>
</dbReference>
<gene>
    <name evidence="5" type="primary">patA_12</name>
    <name evidence="5" type="ORF">SDC9_24238</name>
</gene>
<organism evidence="5">
    <name type="scientific">bioreactor metagenome</name>
    <dbReference type="NCBI Taxonomy" id="1076179"/>
    <lineage>
        <taxon>unclassified sequences</taxon>
        <taxon>metagenomes</taxon>
        <taxon>ecological metagenomes</taxon>
    </lineage>
</organism>
<keyword evidence="2 5" id="KW-0032">Aminotransferase</keyword>
<dbReference type="GO" id="GO:0030170">
    <property type="term" value="F:pyridoxal phosphate binding"/>
    <property type="evidence" value="ECO:0007669"/>
    <property type="project" value="InterPro"/>
</dbReference>
<sequence>MFREPYRLREQFLRHVGQTSPSPLGLEIQRAEGVFLYTPEGKKYVDLVSGVSVSNVGHSNPEVTDAVCEQARRHMHLMVYGEIIQKPQVEHAALLASRLPGNLDVVYYVNSGSEANEAAVKLAKRATGRTEIISCINSYHGSTHGALSLMGSEKFKNAFRPLLPDIRHIRFNSIEDLDFITAKTAAFIIEPVQGEGGVRIPEEGYLEAVRQKCTQTGTILIFDEIQTGFGRCGKLFAAEKWDVVPDIITLAKALGGGMPLGALAASAELMSMWQSNPVLGHITTFGGHPVSCAAALASLKILIREEWIANADRKGLLYKTILESHKAVKEIRQVGLLLAVDLGESRAAERILPLLIEEGVMSDWFLFDENSFRIAPPLSITDEEIIYSASLIAAALDRL</sequence>
<evidence type="ECO:0000256" key="3">
    <source>
        <dbReference type="ARBA" id="ARBA00022679"/>
    </source>
</evidence>
<dbReference type="Pfam" id="PF00202">
    <property type="entry name" value="Aminotran_3"/>
    <property type="match status" value="1"/>
</dbReference>
<dbReference type="Gene3D" id="3.40.640.10">
    <property type="entry name" value="Type I PLP-dependent aspartate aminotransferase-like (Major domain)"/>
    <property type="match status" value="1"/>
</dbReference>
<name>A0A644UHF9_9ZZZZ</name>
<evidence type="ECO:0000256" key="1">
    <source>
        <dbReference type="ARBA" id="ARBA00001933"/>
    </source>
</evidence>
<dbReference type="InterPro" id="IPR049704">
    <property type="entry name" value="Aminotrans_3_PPA_site"/>
</dbReference>
<protein>
    <submittedName>
        <fullName evidence="5">Putrescine aminotransferase</fullName>
        <ecNumber evidence="5">2.6.1.82</ecNumber>
    </submittedName>
</protein>
<evidence type="ECO:0000256" key="2">
    <source>
        <dbReference type="ARBA" id="ARBA00022576"/>
    </source>
</evidence>
<reference evidence="5" key="1">
    <citation type="submission" date="2019-08" db="EMBL/GenBank/DDBJ databases">
        <authorList>
            <person name="Kucharzyk K."/>
            <person name="Murdoch R.W."/>
            <person name="Higgins S."/>
            <person name="Loffler F."/>
        </authorList>
    </citation>
    <scope>NUCLEOTIDE SEQUENCE</scope>
</reference>
<comment type="cofactor">
    <cofactor evidence="1">
        <name>pyridoxal 5'-phosphate</name>
        <dbReference type="ChEBI" id="CHEBI:597326"/>
    </cofactor>
</comment>
<dbReference type="SUPFAM" id="SSF53383">
    <property type="entry name" value="PLP-dependent transferases"/>
    <property type="match status" value="1"/>
</dbReference>
<dbReference type="InterPro" id="IPR005814">
    <property type="entry name" value="Aminotrans_3"/>
</dbReference>
<proteinExistence type="predicted"/>
<dbReference type="CDD" id="cd00610">
    <property type="entry name" value="OAT_like"/>
    <property type="match status" value="1"/>
</dbReference>
<dbReference type="InterPro" id="IPR015421">
    <property type="entry name" value="PyrdxlP-dep_Trfase_major"/>
</dbReference>
<dbReference type="InterPro" id="IPR050103">
    <property type="entry name" value="Class-III_PLP-dep_AT"/>
</dbReference>
<dbReference type="PANTHER" id="PTHR11986">
    <property type="entry name" value="AMINOTRANSFERASE CLASS III"/>
    <property type="match status" value="1"/>
</dbReference>
<dbReference type="GO" id="GO:0033094">
    <property type="term" value="F:putrescine--2-oxoglutarate transaminase activity"/>
    <property type="evidence" value="ECO:0007669"/>
    <property type="project" value="UniProtKB-EC"/>
</dbReference>
<accession>A0A644UHF9</accession>
<dbReference type="AlphaFoldDB" id="A0A644UHF9"/>
<dbReference type="Gene3D" id="3.90.1150.10">
    <property type="entry name" value="Aspartate Aminotransferase, domain 1"/>
    <property type="match status" value="1"/>
</dbReference>
<evidence type="ECO:0000313" key="5">
    <source>
        <dbReference type="EMBL" id="MPL78374.1"/>
    </source>
</evidence>
<dbReference type="EMBL" id="VSSQ01000115">
    <property type="protein sequence ID" value="MPL78374.1"/>
    <property type="molecule type" value="Genomic_DNA"/>
</dbReference>